<dbReference type="SUPFAM" id="SSF55718">
    <property type="entry name" value="SCP-like"/>
    <property type="match status" value="1"/>
</dbReference>
<organism evidence="2">
    <name type="scientific">bioreactor metagenome</name>
    <dbReference type="NCBI Taxonomy" id="1076179"/>
    <lineage>
        <taxon>unclassified sequences</taxon>
        <taxon>metagenomes</taxon>
        <taxon>ecological metagenomes</taxon>
    </lineage>
</organism>
<feature type="domain" description="SCP2" evidence="1">
    <location>
        <begin position="23"/>
        <end position="117"/>
    </location>
</feature>
<gene>
    <name evidence="2" type="ORF">SDC9_74771</name>
</gene>
<protein>
    <recommendedName>
        <fullName evidence="1">SCP2 domain-containing protein</fullName>
    </recommendedName>
</protein>
<dbReference type="InterPro" id="IPR036527">
    <property type="entry name" value="SCP2_sterol-bd_dom_sf"/>
</dbReference>
<sequence length="130" mass="14439">MVKYLSEEWRAEVEKRLSEQLTPEKMNNLTSSMNNLYLNCPDGQSHYFFVGFVDGKVDSVQVGAGEGPKAEFVISGEYETFAKISRAELGAQKALMGGLLKLKGNMVKALKLASLVDRLNKIIATIETEY</sequence>
<evidence type="ECO:0000313" key="2">
    <source>
        <dbReference type="EMBL" id="MPM28251.1"/>
    </source>
</evidence>
<dbReference type="Gene3D" id="3.30.1050.10">
    <property type="entry name" value="SCP2 sterol-binding domain"/>
    <property type="match status" value="1"/>
</dbReference>
<dbReference type="AlphaFoldDB" id="A0A644YK33"/>
<accession>A0A644YK33</accession>
<reference evidence="2" key="1">
    <citation type="submission" date="2019-08" db="EMBL/GenBank/DDBJ databases">
        <authorList>
            <person name="Kucharzyk K."/>
            <person name="Murdoch R.W."/>
            <person name="Higgins S."/>
            <person name="Loffler F."/>
        </authorList>
    </citation>
    <scope>NUCLEOTIDE SEQUENCE</scope>
</reference>
<proteinExistence type="predicted"/>
<dbReference type="Pfam" id="PF02036">
    <property type="entry name" value="SCP2"/>
    <property type="match status" value="1"/>
</dbReference>
<dbReference type="InterPro" id="IPR003033">
    <property type="entry name" value="SCP2_sterol-bd_dom"/>
</dbReference>
<dbReference type="EMBL" id="VSSQ01005203">
    <property type="protein sequence ID" value="MPM28251.1"/>
    <property type="molecule type" value="Genomic_DNA"/>
</dbReference>
<evidence type="ECO:0000259" key="1">
    <source>
        <dbReference type="Pfam" id="PF02036"/>
    </source>
</evidence>
<comment type="caution">
    <text evidence="2">The sequence shown here is derived from an EMBL/GenBank/DDBJ whole genome shotgun (WGS) entry which is preliminary data.</text>
</comment>
<name>A0A644YK33_9ZZZZ</name>